<dbReference type="Pfam" id="PF00563">
    <property type="entry name" value="EAL"/>
    <property type="match status" value="1"/>
</dbReference>
<proteinExistence type="predicted"/>
<organism evidence="3 4">
    <name type="scientific">Corticimicrobacter populi</name>
    <dbReference type="NCBI Taxonomy" id="2175229"/>
    <lineage>
        <taxon>Bacteria</taxon>
        <taxon>Pseudomonadati</taxon>
        <taxon>Pseudomonadota</taxon>
        <taxon>Betaproteobacteria</taxon>
        <taxon>Burkholderiales</taxon>
        <taxon>Alcaligenaceae</taxon>
        <taxon>Corticimicrobacter</taxon>
    </lineage>
</organism>
<accession>A0A2V1K1V2</accession>
<dbReference type="PANTHER" id="PTHR33121">
    <property type="entry name" value="CYCLIC DI-GMP PHOSPHODIESTERASE PDEF"/>
    <property type="match status" value="1"/>
</dbReference>
<dbReference type="SMART" id="SM01034">
    <property type="entry name" value="BLUF"/>
    <property type="match status" value="1"/>
</dbReference>
<dbReference type="GO" id="GO:0071111">
    <property type="term" value="F:cyclic-guanylate-specific phosphodiesterase activity"/>
    <property type="evidence" value="ECO:0007669"/>
    <property type="project" value="InterPro"/>
</dbReference>
<keyword evidence="4" id="KW-1185">Reference proteome</keyword>
<feature type="domain" description="EAL" evidence="1">
    <location>
        <begin position="153"/>
        <end position="403"/>
    </location>
</feature>
<dbReference type="InterPro" id="IPR035919">
    <property type="entry name" value="EAL_sf"/>
</dbReference>
<dbReference type="Proteomes" id="UP000245212">
    <property type="component" value="Unassembled WGS sequence"/>
</dbReference>
<dbReference type="PANTHER" id="PTHR33121:SF15">
    <property type="entry name" value="BLUE LIGHT- AND TEMPERATURE-REGULATED ANTIREPRESSOR BLUF"/>
    <property type="match status" value="1"/>
</dbReference>
<dbReference type="InterPro" id="IPR007024">
    <property type="entry name" value="BLUF_domain"/>
</dbReference>
<dbReference type="EMBL" id="QETA01000004">
    <property type="protein sequence ID" value="PWF22756.1"/>
    <property type="molecule type" value="Genomic_DNA"/>
</dbReference>
<evidence type="ECO:0000259" key="1">
    <source>
        <dbReference type="PROSITE" id="PS50883"/>
    </source>
</evidence>
<dbReference type="InterPro" id="IPR050706">
    <property type="entry name" value="Cyclic-di-GMP_PDE-like"/>
</dbReference>
<name>A0A2V1K1V2_9BURK</name>
<dbReference type="InterPro" id="IPR001633">
    <property type="entry name" value="EAL_dom"/>
</dbReference>
<dbReference type="GO" id="GO:0071949">
    <property type="term" value="F:FAD binding"/>
    <property type="evidence" value="ECO:0007669"/>
    <property type="project" value="InterPro"/>
</dbReference>
<gene>
    <name evidence="3" type="ORF">DD235_10695</name>
</gene>
<dbReference type="PROSITE" id="PS50883">
    <property type="entry name" value="EAL"/>
    <property type="match status" value="1"/>
</dbReference>
<dbReference type="SUPFAM" id="SSF141868">
    <property type="entry name" value="EAL domain-like"/>
    <property type="match status" value="1"/>
</dbReference>
<dbReference type="SUPFAM" id="SSF54975">
    <property type="entry name" value="Acylphosphatase/BLUF domain-like"/>
    <property type="match status" value="1"/>
</dbReference>
<dbReference type="Gene3D" id="3.30.70.100">
    <property type="match status" value="1"/>
</dbReference>
<sequence>MLSNLVYRSRARVDLTHDDLVHIERSARERNEDLGVTGVLLFDGSYFCQFLEGPEAVVRDVYALVRNSRLHHRVVTLLEDYAPRRRFADWGMRLLNVRASPQEQIVSALHGALKPGVDLPRDDRAFRLIRAFAAGRWRDHAMDGDDPARWTFRADPASVIHAPPPLASDTCQFALQPIVDTTAGRISSLEALMRGPTGGSPQSCFEALSPEQYHRFDLEAKCHAFELVARMGGIGKSKLSINLLPMSLVRVPDAVDYLLDQIARHGLTPERVILEITEEEAISHFDLFQTALKRLRAHGVSLAIDDFGAGFAGLSLLSRFQPDKLKIDRQIVQGIHADGPRQAIVRAIISCCSALGITIVAEGVETPEEWSWLQAAGIDLFQGFLFARPMLNGIPAVNWPVPVAETH</sequence>
<evidence type="ECO:0000259" key="2">
    <source>
        <dbReference type="PROSITE" id="PS50925"/>
    </source>
</evidence>
<dbReference type="InterPro" id="IPR036046">
    <property type="entry name" value="Acylphosphatase-like_dom_sf"/>
</dbReference>
<dbReference type="Gene3D" id="3.20.20.450">
    <property type="entry name" value="EAL domain"/>
    <property type="match status" value="1"/>
</dbReference>
<dbReference type="PROSITE" id="PS50925">
    <property type="entry name" value="BLUF"/>
    <property type="match status" value="1"/>
</dbReference>
<evidence type="ECO:0000313" key="3">
    <source>
        <dbReference type="EMBL" id="PWF22756.1"/>
    </source>
</evidence>
<protein>
    <submittedName>
        <fullName evidence="3">Diguanylate phosphodiesterase</fullName>
    </submittedName>
</protein>
<dbReference type="Pfam" id="PF04940">
    <property type="entry name" value="BLUF"/>
    <property type="match status" value="1"/>
</dbReference>
<dbReference type="CDD" id="cd01948">
    <property type="entry name" value="EAL"/>
    <property type="match status" value="1"/>
</dbReference>
<dbReference type="AlphaFoldDB" id="A0A2V1K1V2"/>
<dbReference type="GO" id="GO:0009882">
    <property type="term" value="F:blue light photoreceptor activity"/>
    <property type="evidence" value="ECO:0007669"/>
    <property type="project" value="InterPro"/>
</dbReference>
<reference evidence="4" key="1">
    <citation type="submission" date="2018-05" db="EMBL/GenBank/DDBJ databases">
        <authorList>
            <person name="Li Y."/>
        </authorList>
    </citation>
    <scope>NUCLEOTIDE SEQUENCE [LARGE SCALE GENOMIC DNA]</scope>
    <source>
        <strain evidence="4">3d-2-2</strain>
    </source>
</reference>
<dbReference type="SMART" id="SM00052">
    <property type="entry name" value="EAL"/>
    <property type="match status" value="1"/>
</dbReference>
<evidence type="ECO:0000313" key="4">
    <source>
        <dbReference type="Proteomes" id="UP000245212"/>
    </source>
</evidence>
<feature type="domain" description="BLUF" evidence="2">
    <location>
        <begin position="2"/>
        <end position="93"/>
    </location>
</feature>
<comment type="caution">
    <text evidence="3">The sequence shown here is derived from an EMBL/GenBank/DDBJ whole genome shotgun (WGS) entry which is preliminary data.</text>
</comment>